<protein>
    <submittedName>
        <fullName evidence="1">Uncharacterized protein</fullName>
    </submittedName>
</protein>
<organism evidence="1 4">
    <name type="scientific">Ralstonia flatus</name>
    <dbReference type="NCBI Taxonomy" id="3058601"/>
    <lineage>
        <taxon>Bacteria</taxon>
        <taxon>Pseudomonadati</taxon>
        <taxon>Pseudomonadota</taxon>
        <taxon>Betaproteobacteria</taxon>
        <taxon>Burkholderiales</taxon>
        <taxon>Burkholderiaceae</taxon>
        <taxon>Ralstonia</taxon>
    </lineage>
</organism>
<name>A0AAD2BYN5_9RALS</name>
<reference evidence="1 3" key="1">
    <citation type="submission" date="2023-07" db="EMBL/GenBank/DDBJ databases">
        <authorList>
            <person name="Peeters C."/>
        </authorList>
    </citation>
    <scope>NUCLEOTIDE SEQUENCE</scope>
    <source>
        <strain evidence="2 3">LMG 32965</strain>
        <strain evidence="1">R-77567</strain>
    </source>
</reference>
<evidence type="ECO:0000313" key="2">
    <source>
        <dbReference type="EMBL" id="CAJ0878367.1"/>
    </source>
</evidence>
<dbReference type="RefSeq" id="WP_206274762.1">
    <property type="nucleotide sequence ID" value="NZ_CAUDKO010000004.1"/>
</dbReference>
<gene>
    <name evidence="2" type="ORF">R77564_02387</name>
    <name evidence="1" type="ORF">R77567_02228</name>
</gene>
<sequence>MTLDEQSRASAIEDSEGRDLIRLYEAVAERCQSRDPEDYKREFLTTLAGLIAIGRLTVRLAPSLTSGAPESFESSDKIVDCLERHWPQHISSDPYDVEMLAFIESNCLIEWSSAPR</sequence>
<evidence type="ECO:0000313" key="4">
    <source>
        <dbReference type="Proteomes" id="UP001190491"/>
    </source>
</evidence>
<proteinExistence type="predicted"/>
<dbReference type="AlphaFoldDB" id="A0AAD2BYN5"/>
<keyword evidence="3" id="KW-1185">Reference proteome</keyword>
<evidence type="ECO:0000313" key="1">
    <source>
        <dbReference type="EMBL" id="CAJ0868698.1"/>
    </source>
</evidence>
<dbReference type="Proteomes" id="UP001190491">
    <property type="component" value="Unassembled WGS sequence"/>
</dbReference>
<dbReference type="Proteomes" id="UP001189792">
    <property type="component" value="Unassembled WGS sequence"/>
</dbReference>
<evidence type="ECO:0000313" key="3">
    <source>
        <dbReference type="Proteomes" id="UP001189792"/>
    </source>
</evidence>
<dbReference type="EMBL" id="CAUDKO010000004">
    <property type="protein sequence ID" value="CAJ0868698.1"/>
    <property type="molecule type" value="Genomic_DNA"/>
</dbReference>
<comment type="caution">
    <text evidence="1">The sequence shown here is derived from an EMBL/GenBank/DDBJ whole genome shotgun (WGS) entry which is preliminary data.</text>
</comment>
<accession>A0AAD2BYN5</accession>
<dbReference type="EMBL" id="CAUDLI010000004">
    <property type="protein sequence ID" value="CAJ0878367.1"/>
    <property type="molecule type" value="Genomic_DNA"/>
</dbReference>